<dbReference type="InParanoid" id="A0A6P8Y5I8"/>
<dbReference type="OrthoDB" id="19653at2759"/>
<evidence type="ECO:0000256" key="5">
    <source>
        <dbReference type="RuleBase" id="RU361235"/>
    </source>
</evidence>
<dbReference type="RefSeq" id="XP_034231251.1">
    <property type="nucleotide sequence ID" value="XM_034375360.1"/>
</dbReference>
<dbReference type="InterPro" id="IPR050309">
    <property type="entry name" value="Type-B_Carboxylest/Lipase"/>
</dbReference>
<dbReference type="InterPro" id="IPR002018">
    <property type="entry name" value="CarbesteraseB"/>
</dbReference>
<dbReference type="PANTHER" id="PTHR11559">
    <property type="entry name" value="CARBOXYLESTERASE"/>
    <property type="match status" value="1"/>
</dbReference>
<dbReference type="GO" id="GO:0052689">
    <property type="term" value="F:carboxylic ester hydrolase activity"/>
    <property type="evidence" value="ECO:0007669"/>
    <property type="project" value="UniProtKB-KW"/>
</dbReference>
<keyword evidence="4" id="KW-0325">Glycoprotein</keyword>
<accession>A0A6P8Y5I8</accession>
<evidence type="ECO:0000256" key="1">
    <source>
        <dbReference type="ARBA" id="ARBA00005964"/>
    </source>
</evidence>
<evidence type="ECO:0000313" key="8">
    <source>
        <dbReference type="RefSeq" id="XP_034231251.1"/>
    </source>
</evidence>
<name>A0A6P8Y5I8_THRPL</name>
<evidence type="ECO:0000259" key="6">
    <source>
        <dbReference type="Pfam" id="PF00135"/>
    </source>
</evidence>
<sequence>MTASGTSVTACLLLLLAAASANSPCPTCDPLAPREAKHLWQVESKNGLLNGELVKGADSIEYYSFKGIPYAKAPLGELRFRNPQPAEPWHGSVRPALAEGSKCVQIAVPSMQPEGAEDCLFLNVYSRWLGPAKLPVMVYIHGGGFVYGSGTLAENGPEFLIYHDVVLVTLNYRLGAFGFLNLDNDDIPGNMGLKDQVLALKWVQENIAAFGGDPSKVTIFGNSAGAVSVHYHTLSRASQGLFRAAIMQSGNALANFGYQETHLDMAKRLSEQLGEKAAGSDKAKIAETLRRASSKEILNANLAMIQADPQLQLGLPAFCPSPERRAAGAQSKFLTRDPESLVRVPEVAAVPTIAGLSGNEGHFAFAFGGLAGKPEVVAALKQNPALLLPTNLTPFPDTVKVLGLNGKPALSAEQAARVGQDLKDEYKLDGDNAGFIQFYGDLFTAMPTHRLVNLSLAHHGPEAPLFLYHFLEDGDYNWGKVSFGVSSKEATHTDELGYLMRITSPATFPTQTLFDQNAASSRTLCSLTKLWTNFAKVSNPLLEGWEPADARAAALAAPYAKLSADTLGRLGEGLGGKAMALWDRVFALTRTNSN</sequence>
<dbReference type="Gene3D" id="3.40.50.1820">
    <property type="entry name" value="alpha/beta hydrolase"/>
    <property type="match status" value="1"/>
</dbReference>
<evidence type="ECO:0000256" key="3">
    <source>
        <dbReference type="ARBA" id="ARBA00022801"/>
    </source>
</evidence>
<dbReference type="Pfam" id="PF00135">
    <property type="entry name" value="COesterase"/>
    <property type="match status" value="1"/>
</dbReference>
<keyword evidence="5" id="KW-0732">Signal</keyword>
<comment type="similarity">
    <text evidence="1 5">Belongs to the type-B carboxylesterase/lipase family.</text>
</comment>
<dbReference type="Proteomes" id="UP000515158">
    <property type="component" value="Unplaced"/>
</dbReference>
<feature type="chain" id="PRO_5028523458" description="Carboxylic ester hydrolase" evidence="5">
    <location>
        <begin position="22"/>
        <end position="594"/>
    </location>
</feature>
<proteinExistence type="inferred from homology"/>
<dbReference type="InterPro" id="IPR019826">
    <property type="entry name" value="Carboxylesterase_B_AS"/>
</dbReference>
<reference evidence="8" key="1">
    <citation type="submission" date="2025-08" db="UniProtKB">
        <authorList>
            <consortium name="RefSeq"/>
        </authorList>
    </citation>
    <scope>IDENTIFICATION</scope>
    <source>
        <tissue evidence="8">Total insect</tissue>
    </source>
</reference>
<keyword evidence="3 5" id="KW-0378">Hydrolase</keyword>
<dbReference type="GeneID" id="117639564"/>
<evidence type="ECO:0000256" key="4">
    <source>
        <dbReference type="ARBA" id="ARBA00023180"/>
    </source>
</evidence>
<organism evidence="8">
    <name type="scientific">Thrips palmi</name>
    <name type="common">Melon thrips</name>
    <dbReference type="NCBI Taxonomy" id="161013"/>
    <lineage>
        <taxon>Eukaryota</taxon>
        <taxon>Metazoa</taxon>
        <taxon>Ecdysozoa</taxon>
        <taxon>Arthropoda</taxon>
        <taxon>Hexapoda</taxon>
        <taxon>Insecta</taxon>
        <taxon>Pterygota</taxon>
        <taxon>Neoptera</taxon>
        <taxon>Paraneoptera</taxon>
        <taxon>Thysanoptera</taxon>
        <taxon>Terebrantia</taxon>
        <taxon>Thripoidea</taxon>
        <taxon>Thripidae</taxon>
        <taxon>Thrips</taxon>
    </lineage>
</organism>
<feature type="signal peptide" evidence="5">
    <location>
        <begin position="1"/>
        <end position="21"/>
    </location>
</feature>
<gene>
    <name evidence="8" type="primary">LOC117639564</name>
</gene>
<dbReference type="PROSITE" id="PS00941">
    <property type="entry name" value="CARBOXYLESTERASE_B_2"/>
    <property type="match status" value="1"/>
</dbReference>
<evidence type="ECO:0000256" key="2">
    <source>
        <dbReference type="ARBA" id="ARBA00022487"/>
    </source>
</evidence>
<feature type="domain" description="Carboxylesterase type B" evidence="6">
    <location>
        <begin position="41"/>
        <end position="548"/>
    </location>
</feature>
<dbReference type="KEGG" id="tpal:117639564"/>
<dbReference type="InterPro" id="IPR029058">
    <property type="entry name" value="AB_hydrolase_fold"/>
</dbReference>
<evidence type="ECO:0000313" key="7">
    <source>
        <dbReference type="Proteomes" id="UP000515158"/>
    </source>
</evidence>
<dbReference type="EC" id="3.1.1.-" evidence="5"/>
<keyword evidence="7" id="KW-1185">Reference proteome</keyword>
<dbReference type="SUPFAM" id="SSF53474">
    <property type="entry name" value="alpha/beta-Hydrolases"/>
    <property type="match status" value="1"/>
</dbReference>
<dbReference type="PROSITE" id="PS00122">
    <property type="entry name" value="CARBOXYLESTERASE_B_1"/>
    <property type="match status" value="1"/>
</dbReference>
<protein>
    <recommendedName>
        <fullName evidence="5">Carboxylic ester hydrolase</fullName>
        <ecNumber evidence="5">3.1.1.-</ecNumber>
    </recommendedName>
</protein>
<dbReference type="InterPro" id="IPR019819">
    <property type="entry name" value="Carboxylesterase_B_CS"/>
</dbReference>
<dbReference type="AlphaFoldDB" id="A0A6P8Y5I8"/>
<keyword evidence="2" id="KW-0719">Serine esterase</keyword>